<proteinExistence type="predicted"/>
<keyword evidence="3" id="KW-1185">Reference proteome</keyword>
<feature type="compositionally biased region" description="Basic and acidic residues" evidence="1">
    <location>
        <begin position="536"/>
        <end position="546"/>
    </location>
</feature>
<comment type="caution">
    <text evidence="2">The sequence shown here is derived from an EMBL/GenBank/DDBJ whole genome shotgun (WGS) entry which is preliminary data.</text>
</comment>
<dbReference type="Proteomes" id="UP000521872">
    <property type="component" value="Unassembled WGS sequence"/>
</dbReference>
<feature type="region of interest" description="Disordered" evidence="1">
    <location>
        <begin position="269"/>
        <end position="327"/>
    </location>
</feature>
<protein>
    <submittedName>
        <fullName evidence="2">Uncharacterized protein</fullName>
    </submittedName>
</protein>
<organism evidence="2 3">
    <name type="scientific">Agrocybe pediades</name>
    <dbReference type="NCBI Taxonomy" id="84607"/>
    <lineage>
        <taxon>Eukaryota</taxon>
        <taxon>Fungi</taxon>
        <taxon>Dikarya</taxon>
        <taxon>Basidiomycota</taxon>
        <taxon>Agaricomycotina</taxon>
        <taxon>Agaricomycetes</taxon>
        <taxon>Agaricomycetidae</taxon>
        <taxon>Agaricales</taxon>
        <taxon>Agaricineae</taxon>
        <taxon>Strophariaceae</taxon>
        <taxon>Agrocybe</taxon>
    </lineage>
</organism>
<feature type="compositionally biased region" description="Polar residues" evidence="1">
    <location>
        <begin position="547"/>
        <end position="560"/>
    </location>
</feature>
<name>A0A8H4QTW6_9AGAR</name>
<gene>
    <name evidence="2" type="ORF">D9613_008642</name>
</gene>
<evidence type="ECO:0000313" key="2">
    <source>
        <dbReference type="EMBL" id="KAF4616776.1"/>
    </source>
</evidence>
<sequence>MATTLLTRKKLQIIHDPAKSEKELTEEQQGKWISKTLANSLPGRIVRSSYYETFRSSGANVICLSPWGDSSPLVLPCIRFRDVAIHAVSTATHGATSVITAPIMNHLADVAIGSLMDTIIVELIDQGIQSVADVVADSVTAWLEDTIEQAIPIHSQRLITTATTDLKITLRYKHASTDAALGFFRSSIHKDLSITTSFKDYLSIKKGWFSPYLFASGRRPIIARCLKPDVIYCHGPFSAGDYKIGFAIVKNSTSVLSLVKYADDDKDVLDKPSEAATDDDPEKVDPEQAAEEKLAALPELSREGANQPGEEDDSDPSSGKGSTIRGGFTKMKESAVTTWEEVDGKIKEKSKDAFEGMYKIKQKMMSKLFDRGKARSLAEPPRKRAPGPQMVMVVVGLKPYRNMWNQSARPNESVLHYVLLNGCPTVAIPVKAGAPLVAWDTLTLEHLWKVDLPPQDGAMSETGKFEGIVGVLLEYIDFCVDWDPMITPELHSDSKTGPHYPSTPQAVCFKACSYPHCRRCHQEQGQQTEWIREDQQLEQDSRKEAQPHQNDLGTPSNQSLQLTEIPTHRAIMYLCELRYAIDDRLCGVLSGIMVVMGIMTFPLFPDLKPHC</sequence>
<feature type="region of interest" description="Disordered" evidence="1">
    <location>
        <begin position="536"/>
        <end position="560"/>
    </location>
</feature>
<evidence type="ECO:0000256" key="1">
    <source>
        <dbReference type="SAM" id="MobiDB-lite"/>
    </source>
</evidence>
<dbReference type="EMBL" id="JAACJL010000031">
    <property type="protein sequence ID" value="KAF4616776.1"/>
    <property type="molecule type" value="Genomic_DNA"/>
</dbReference>
<reference evidence="2 3" key="1">
    <citation type="submission" date="2019-12" db="EMBL/GenBank/DDBJ databases">
        <authorList>
            <person name="Floudas D."/>
            <person name="Bentzer J."/>
            <person name="Ahren D."/>
            <person name="Johansson T."/>
            <person name="Persson P."/>
            <person name="Tunlid A."/>
        </authorList>
    </citation>
    <scope>NUCLEOTIDE SEQUENCE [LARGE SCALE GENOMIC DNA]</scope>
    <source>
        <strain evidence="2 3">CBS 102.39</strain>
    </source>
</reference>
<dbReference type="AlphaFoldDB" id="A0A8H4QTW6"/>
<evidence type="ECO:0000313" key="3">
    <source>
        <dbReference type="Proteomes" id="UP000521872"/>
    </source>
</evidence>
<accession>A0A8H4QTW6</accession>
<feature type="compositionally biased region" description="Basic and acidic residues" evidence="1">
    <location>
        <begin position="283"/>
        <end position="294"/>
    </location>
</feature>